<evidence type="ECO:0000313" key="3">
    <source>
        <dbReference type="Proteomes" id="UP000034665"/>
    </source>
</evidence>
<gene>
    <name evidence="2" type="ORF">UT41_C0001G0457</name>
</gene>
<dbReference type="STRING" id="1619013.UT41_C0001G0457"/>
<feature type="transmembrane region" description="Helical" evidence="1">
    <location>
        <begin position="81"/>
        <end position="99"/>
    </location>
</feature>
<sequence>MATIEFLRQFRIGEYALFDLTVAFLGVYLLAPLLSKLFLKIGIIVPKYNWLYLTLPIGIIVHLLVGTLTPMTKAVIDVNGYYILKIIVIILILLGLRGVRLKARTKTRNSASKQIAIGCHIKEILNQIDAARAALLLPCDPYNSHQYFLIHCVIIYNLIAPNTKPEKNKAGVEIKVQRRKVAEKRRESMQEYFGNSYKHFTTQNYASEFRNHFEHIDSRIDVAVLSGIYRDKNSYWGLDTIINPKGGDDKSSLRGYLNGKFTFNEKVLDNNKLQIWLDEIESYIKQKGVPNTGCTFIMTDNVFE</sequence>
<keyword evidence="1" id="KW-1133">Transmembrane helix</keyword>
<evidence type="ECO:0000256" key="1">
    <source>
        <dbReference type="SAM" id="Phobius"/>
    </source>
</evidence>
<name>A0A0G0NBP4_9BACT</name>
<keyword evidence="1" id="KW-0812">Transmembrane</keyword>
<protein>
    <submittedName>
        <fullName evidence="2">Uncharacterized protein</fullName>
    </submittedName>
</protein>
<proteinExistence type="predicted"/>
<feature type="transmembrane region" description="Helical" evidence="1">
    <location>
        <begin position="15"/>
        <end position="38"/>
    </location>
</feature>
<dbReference type="EMBL" id="LBWR01000001">
    <property type="protein sequence ID" value="KKR12913.1"/>
    <property type="molecule type" value="Genomic_DNA"/>
</dbReference>
<reference evidence="2 3" key="1">
    <citation type="journal article" date="2015" name="Nature">
        <title>rRNA introns, odd ribosomes, and small enigmatic genomes across a large radiation of phyla.</title>
        <authorList>
            <person name="Brown C.T."/>
            <person name="Hug L.A."/>
            <person name="Thomas B.C."/>
            <person name="Sharon I."/>
            <person name="Castelle C.J."/>
            <person name="Singh A."/>
            <person name="Wilkins M.J."/>
            <person name="Williams K.H."/>
            <person name="Banfield J.F."/>
        </authorList>
    </citation>
    <scope>NUCLEOTIDE SEQUENCE [LARGE SCALE GENOMIC DNA]</scope>
</reference>
<feature type="transmembrane region" description="Helical" evidence="1">
    <location>
        <begin position="50"/>
        <end position="69"/>
    </location>
</feature>
<dbReference type="AlphaFoldDB" id="A0A0G0NBP4"/>
<comment type="caution">
    <text evidence="2">The sequence shown here is derived from an EMBL/GenBank/DDBJ whole genome shotgun (WGS) entry which is preliminary data.</text>
</comment>
<organism evidence="2 3">
    <name type="scientific">Candidatus Wolfebacteria bacterium GW2011_GWC2_39_22</name>
    <dbReference type="NCBI Taxonomy" id="1619013"/>
    <lineage>
        <taxon>Bacteria</taxon>
        <taxon>Candidatus Wolfeibacteriota</taxon>
    </lineage>
</organism>
<keyword evidence="1" id="KW-0472">Membrane</keyword>
<dbReference type="Proteomes" id="UP000034665">
    <property type="component" value="Unassembled WGS sequence"/>
</dbReference>
<accession>A0A0G0NBP4</accession>
<evidence type="ECO:0000313" key="2">
    <source>
        <dbReference type="EMBL" id="KKR12913.1"/>
    </source>
</evidence>